<organism evidence="3 4">
    <name type="scientific">Verminephrobacter eiseniae (strain EF01-2)</name>
    <dbReference type="NCBI Taxonomy" id="391735"/>
    <lineage>
        <taxon>Bacteria</taxon>
        <taxon>Pseudomonadati</taxon>
        <taxon>Pseudomonadota</taxon>
        <taxon>Betaproteobacteria</taxon>
        <taxon>Burkholderiales</taxon>
        <taxon>Comamonadaceae</taxon>
        <taxon>Verminephrobacter</taxon>
    </lineage>
</organism>
<evidence type="ECO:0000259" key="2">
    <source>
        <dbReference type="Pfam" id="PF10908"/>
    </source>
</evidence>
<dbReference type="SUPFAM" id="SSF81901">
    <property type="entry name" value="HCP-like"/>
    <property type="match status" value="1"/>
</dbReference>
<dbReference type="OrthoDB" id="5365194at2"/>
<dbReference type="eggNOG" id="COG0790">
    <property type="taxonomic scope" value="Bacteria"/>
</dbReference>
<dbReference type="InterPro" id="IPR011990">
    <property type="entry name" value="TPR-like_helical_dom_sf"/>
</dbReference>
<dbReference type="InterPro" id="IPR021225">
    <property type="entry name" value="Tlde1_dom"/>
</dbReference>
<dbReference type="InterPro" id="IPR006597">
    <property type="entry name" value="Sel1-like"/>
</dbReference>
<evidence type="ECO:0000313" key="4">
    <source>
        <dbReference type="Proteomes" id="UP000000374"/>
    </source>
</evidence>
<evidence type="ECO:0000256" key="1">
    <source>
        <dbReference type="SAM" id="Phobius"/>
    </source>
</evidence>
<reference evidence="4" key="1">
    <citation type="submission" date="2006-12" db="EMBL/GenBank/DDBJ databases">
        <title>Complete sequence of chromosome 1 of Verminephrobacter eiseniae EF01-2.</title>
        <authorList>
            <person name="Copeland A."/>
            <person name="Lucas S."/>
            <person name="Lapidus A."/>
            <person name="Barry K."/>
            <person name="Detter J.C."/>
            <person name="Glavina del Rio T."/>
            <person name="Dalin E."/>
            <person name="Tice H."/>
            <person name="Pitluck S."/>
            <person name="Chertkov O."/>
            <person name="Brettin T."/>
            <person name="Bruce D."/>
            <person name="Han C."/>
            <person name="Tapia R."/>
            <person name="Gilna P."/>
            <person name="Schmutz J."/>
            <person name="Larimer F."/>
            <person name="Land M."/>
            <person name="Hauser L."/>
            <person name="Kyrpides N."/>
            <person name="Kim E."/>
            <person name="Stahl D."/>
            <person name="Richardson P."/>
        </authorList>
    </citation>
    <scope>NUCLEOTIDE SEQUENCE [LARGE SCALE GENOMIC DNA]</scope>
    <source>
        <strain evidence="4">EF01-2</strain>
    </source>
</reference>
<dbReference type="KEGG" id="vei:Veis_2203"/>
<dbReference type="Gene3D" id="2.180.10.10">
    <property type="entry name" value="RHS repeat-associated core"/>
    <property type="match status" value="1"/>
</dbReference>
<dbReference type="NCBIfam" id="TIGR03696">
    <property type="entry name" value="Rhs_assc_core"/>
    <property type="match status" value="1"/>
</dbReference>
<keyword evidence="1" id="KW-0812">Transmembrane</keyword>
<dbReference type="AlphaFoldDB" id="A1WJZ4"/>
<accession>A1WJZ4</accession>
<keyword evidence="4" id="KW-1185">Reference proteome</keyword>
<keyword evidence="1" id="KW-1133">Transmembrane helix</keyword>
<evidence type="ECO:0000313" key="3">
    <source>
        <dbReference type="EMBL" id="ABM57951.1"/>
    </source>
</evidence>
<dbReference type="Pfam" id="PF08238">
    <property type="entry name" value="Sel1"/>
    <property type="match status" value="2"/>
</dbReference>
<gene>
    <name evidence="3" type="ordered locus">Veis_2203</name>
</gene>
<name>A1WJZ4_VEREI</name>
<dbReference type="RefSeq" id="WP_011809956.1">
    <property type="nucleotide sequence ID" value="NC_008786.1"/>
</dbReference>
<protein>
    <submittedName>
        <fullName evidence="3">Sel1 domain protein repeat-containing protein</fullName>
    </submittedName>
</protein>
<feature type="transmembrane region" description="Helical" evidence="1">
    <location>
        <begin position="7"/>
        <end position="27"/>
    </location>
</feature>
<dbReference type="GeneID" id="77174733"/>
<dbReference type="EMBL" id="CP000542">
    <property type="protein sequence ID" value="ABM57951.1"/>
    <property type="molecule type" value="Genomic_DNA"/>
</dbReference>
<sequence length="331" mass="36240">MRKLLQLFRLALIVAVFLVVGISLHILKNYQLMVGISAEKSEERIAALENLKPLAYLGIKTAQDLVGWMYVEGKYGVPKNDANAIYWFRRRGPWPLFDEDGVDPAALSELDVARAYAEGRPGLDADPAESEKWLQLAAKGGNKEAIAMLAARSGKNHESGRYIQKDPIGLAGGMNAYAYVGGNPLSRIDPLGLAVCTYSVSAHTLRCVPNNGGDPLTLGPNGVWSGKDDCINNINCVDDTDSGPIVPGNYNMNRDDRPEKKGFWRLEPNPKIAGWKCCVFYKRCGFQLHPGGNSLGCITTDKTIPDTMEQYRAVNDLLNRENGSNTLTVVP</sequence>
<dbReference type="SMART" id="SM00671">
    <property type="entry name" value="SEL1"/>
    <property type="match status" value="2"/>
</dbReference>
<dbReference type="Gene3D" id="1.25.40.10">
    <property type="entry name" value="Tetratricopeptide repeat domain"/>
    <property type="match status" value="1"/>
</dbReference>
<dbReference type="STRING" id="391735.Veis_2203"/>
<dbReference type="Pfam" id="PF10908">
    <property type="entry name" value="Tlde1_dom"/>
    <property type="match status" value="1"/>
</dbReference>
<feature type="domain" description="Tlde1" evidence="2">
    <location>
        <begin position="222"/>
        <end position="326"/>
    </location>
</feature>
<keyword evidence="1" id="KW-0472">Membrane</keyword>
<dbReference type="InterPro" id="IPR022385">
    <property type="entry name" value="Rhs_assc_core"/>
</dbReference>
<dbReference type="HOGENOM" id="CLU_839220_0_0_4"/>
<dbReference type="Proteomes" id="UP000000374">
    <property type="component" value="Chromosome"/>
</dbReference>
<proteinExistence type="predicted"/>